<dbReference type="GO" id="GO:0016787">
    <property type="term" value="F:hydrolase activity"/>
    <property type="evidence" value="ECO:0007669"/>
    <property type="project" value="UniProtKB-KW"/>
</dbReference>
<evidence type="ECO:0000256" key="9">
    <source>
        <dbReference type="ARBA" id="ARBA00022840"/>
    </source>
</evidence>
<protein>
    <recommendedName>
        <fullName evidence="13">DNA helicase MCM9</fullName>
        <ecNumber evidence="3">3.6.4.12</ecNumber>
    </recommendedName>
    <alternativeName>
        <fullName evidence="14">Minichromosome maintenance 9</fullName>
    </alternativeName>
</protein>
<feature type="compositionally biased region" description="Basic and acidic residues" evidence="17">
    <location>
        <begin position="871"/>
        <end position="904"/>
    </location>
</feature>
<name>A0A6P9AA97_THRPL</name>
<dbReference type="PRINTS" id="PR01657">
    <property type="entry name" value="MCMFAMILY"/>
</dbReference>
<dbReference type="KEGG" id="tpal:117653446"/>
<keyword evidence="12" id="KW-0539">Nucleus</keyword>
<dbReference type="InterPro" id="IPR031327">
    <property type="entry name" value="MCM"/>
</dbReference>
<keyword evidence="10 16" id="KW-0238">DNA-binding</keyword>
<reference evidence="20" key="1">
    <citation type="submission" date="2025-08" db="UniProtKB">
        <authorList>
            <consortium name="RefSeq"/>
        </authorList>
    </citation>
    <scope>IDENTIFICATION</scope>
    <source>
        <tissue evidence="20">Total insect</tissue>
    </source>
</reference>
<evidence type="ECO:0000256" key="12">
    <source>
        <dbReference type="ARBA" id="ARBA00023242"/>
    </source>
</evidence>
<dbReference type="Pfam" id="PF17207">
    <property type="entry name" value="MCM_OB"/>
    <property type="match status" value="1"/>
</dbReference>
<keyword evidence="5 16" id="KW-0547">Nucleotide-binding</keyword>
<evidence type="ECO:0000256" key="14">
    <source>
        <dbReference type="ARBA" id="ARBA00042301"/>
    </source>
</evidence>
<feature type="compositionally biased region" description="Acidic residues" evidence="17">
    <location>
        <begin position="1089"/>
        <end position="1098"/>
    </location>
</feature>
<dbReference type="RefSeq" id="XP_034255008.1">
    <property type="nucleotide sequence ID" value="XM_034399117.1"/>
</dbReference>
<feature type="compositionally biased region" description="Low complexity" evidence="17">
    <location>
        <begin position="818"/>
        <end position="830"/>
    </location>
</feature>
<dbReference type="InterPro" id="IPR041562">
    <property type="entry name" value="MCM_lid"/>
</dbReference>
<evidence type="ECO:0000256" key="10">
    <source>
        <dbReference type="ARBA" id="ARBA00023125"/>
    </source>
</evidence>
<keyword evidence="8" id="KW-0347">Helicase</keyword>
<evidence type="ECO:0000256" key="15">
    <source>
        <dbReference type="ARBA" id="ARBA00047995"/>
    </source>
</evidence>
<dbReference type="GO" id="GO:0003697">
    <property type="term" value="F:single-stranded DNA binding"/>
    <property type="evidence" value="ECO:0007669"/>
    <property type="project" value="TreeGrafter"/>
</dbReference>
<evidence type="ECO:0000313" key="19">
    <source>
        <dbReference type="Proteomes" id="UP000515158"/>
    </source>
</evidence>
<feature type="region of interest" description="Disordered" evidence="17">
    <location>
        <begin position="987"/>
        <end position="1098"/>
    </location>
</feature>
<keyword evidence="7" id="KW-0378">Hydrolase</keyword>
<feature type="region of interest" description="Disordered" evidence="17">
    <location>
        <begin position="676"/>
        <end position="739"/>
    </location>
</feature>
<dbReference type="PROSITE" id="PS00847">
    <property type="entry name" value="MCM_1"/>
    <property type="match status" value="1"/>
</dbReference>
<feature type="domain" description="MCM C-terminal AAA(+) ATPase" evidence="18">
    <location>
        <begin position="299"/>
        <end position="502"/>
    </location>
</feature>
<dbReference type="SUPFAM" id="SSF50249">
    <property type="entry name" value="Nucleic acid-binding proteins"/>
    <property type="match status" value="1"/>
</dbReference>
<evidence type="ECO:0000256" key="17">
    <source>
        <dbReference type="SAM" id="MobiDB-lite"/>
    </source>
</evidence>
<evidence type="ECO:0000259" key="18">
    <source>
        <dbReference type="PROSITE" id="PS50051"/>
    </source>
</evidence>
<comment type="catalytic activity">
    <reaction evidence="15">
        <text>ATP + H2O = ADP + phosphate + H(+)</text>
        <dbReference type="Rhea" id="RHEA:13065"/>
        <dbReference type="ChEBI" id="CHEBI:15377"/>
        <dbReference type="ChEBI" id="CHEBI:15378"/>
        <dbReference type="ChEBI" id="CHEBI:30616"/>
        <dbReference type="ChEBI" id="CHEBI:43474"/>
        <dbReference type="ChEBI" id="CHEBI:456216"/>
        <dbReference type="EC" id="3.6.4.12"/>
    </reaction>
</comment>
<keyword evidence="9 16" id="KW-0067">ATP-binding</keyword>
<evidence type="ECO:0000256" key="6">
    <source>
        <dbReference type="ARBA" id="ARBA00022763"/>
    </source>
</evidence>
<dbReference type="GO" id="GO:0006260">
    <property type="term" value="P:DNA replication"/>
    <property type="evidence" value="ECO:0007669"/>
    <property type="project" value="InterPro"/>
</dbReference>
<dbReference type="FunFam" id="3.40.50.300:FF:000671">
    <property type="entry name" value="DNA helicase MCM9 isoform X1"/>
    <property type="match status" value="1"/>
</dbReference>
<feature type="compositionally biased region" description="Polar residues" evidence="17">
    <location>
        <begin position="852"/>
        <end position="869"/>
    </location>
</feature>
<keyword evidence="6" id="KW-0227">DNA damage</keyword>
<dbReference type="GO" id="GO:0005634">
    <property type="term" value="C:nucleus"/>
    <property type="evidence" value="ECO:0007669"/>
    <property type="project" value="UniProtKB-SubCell"/>
</dbReference>
<gene>
    <name evidence="20" type="primary">LOC117653446</name>
</gene>
<accession>A0A6P9AA97</accession>
<dbReference type="CDD" id="cd17760">
    <property type="entry name" value="MCM9"/>
    <property type="match status" value="1"/>
</dbReference>
<dbReference type="Gene3D" id="2.40.50.140">
    <property type="entry name" value="Nucleic acid-binding proteins"/>
    <property type="match status" value="1"/>
</dbReference>
<evidence type="ECO:0000256" key="13">
    <source>
        <dbReference type="ARBA" id="ARBA00041085"/>
    </source>
</evidence>
<evidence type="ECO:0000256" key="16">
    <source>
        <dbReference type="RuleBase" id="RU004070"/>
    </source>
</evidence>
<dbReference type="Pfam" id="PF26066">
    <property type="entry name" value="MCM9_N"/>
    <property type="match status" value="1"/>
</dbReference>
<keyword evidence="19" id="KW-1185">Reference proteome</keyword>
<evidence type="ECO:0000256" key="11">
    <source>
        <dbReference type="ARBA" id="ARBA00023204"/>
    </source>
</evidence>
<dbReference type="OrthoDB" id="271325at2759"/>
<dbReference type="InterPro" id="IPR001208">
    <property type="entry name" value="MCM_dom"/>
</dbReference>
<dbReference type="InterPro" id="IPR012340">
    <property type="entry name" value="NA-bd_OB-fold"/>
</dbReference>
<dbReference type="GO" id="GO:0005524">
    <property type="term" value="F:ATP binding"/>
    <property type="evidence" value="ECO:0007669"/>
    <property type="project" value="UniProtKB-KW"/>
</dbReference>
<comment type="similarity">
    <text evidence="2 16">Belongs to the MCM family.</text>
</comment>
<dbReference type="EC" id="3.6.4.12" evidence="3"/>
<evidence type="ECO:0000256" key="1">
    <source>
        <dbReference type="ARBA" id="ARBA00004123"/>
    </source>
</evidence>
<dbReference type="Pfam" id="PF00493">
    <property type="entry name" value="MCM"/>
    <property type="match status" value="1"/>
</dbReference>
<organism evidence="20">
    <name type="scientific">Thrips palmi</name>
    <name type="common">Melon thrips</name>
    <dbReference type="NCBI Taxonomy" id="161013"/>
    <lineage>
        <taxon>Eukaryota</taxon>
        <taxon>Metazoa</taxon>
        <taxon>Ecdysozoa</taxon>
        <taxon>Arthropoda</taxon>
        <taxon>Hexapoda</taxon>
        <taxon>Insecta</taxon>
        <taxon>Pterygota</taxon>
        <taxon>Neoptera</taxon>
        <taxon>Paraneoptera</taxon>
        <taxon>Thysanoptera</taxon>
        <taxon>Terebrantia</taxon>
        <taxon>Thripoidea</taxon>
        <taxon>Thripidae</taxon>
        <taxon>Thrips</taxon>
    </lineage>
</organism>
<comment type="subcellular location">
    <subcellularLocation>
        <location evidence="1">Nucleus</location>
    </subcellularLocation>
</comment>
<evidence type="ECO:0000256" key="4">
    <source>
        <dbReference type="ARBA" id="ARBA00022705"/>
    </source>
</evidence>
<dbReference type="GO" id="GO:0000724">
    <property type="term" value="P:double-strand break repair via homologous recombination"/>
    <property type="evidence" value="ECO:0007669"/>
    <property type="project" value="TreeGrafter"/>
</dbReference>
<feature type="compositionally biased region" description="Polar residues" evidence="17">
    <location>
        <begin position="721"/>
        <end position="731"/>
    </location>
</feature>
<dbReference type="SUPFAM" id="SSF52540">
    <property type="entry name" value="P-loop containing nucleoside triphosphate hydrolases"/>
    <property type="match status" value="1"/>
</dbReference>
<keyword evidence="4" id="KW-0235">DNA replication</keyword>
<dbReference type="FunFam" id="2.40.50.140:FF:000089">
    <property type="entry name" value="DNA replication licensing factor MCM7"/>
    <property type="match status" value="1"/>
</dbReference>
<dbReference type="Pfam" id="PF17855">
    <property type="entry name" value="MCM_lid"/>
    <property type="match status" value="1"/>
</dbReference>
<dbReference type="GeneID" id="117653446"/>
<keyword evidence="11" id="KW-0234">DNA repair</keyword>
<feature type="compositionally biased region" description="Low complexity" evidence="17">
    <location>
        <begin position="990"/>
        <end position="1001"/>
    </location>
</feature>
<dbReference type="PANTHER" id="PTHR11630">
    <property type="entry name" value="DNA REPLICATION LICENSING FACTOR MCM FAMILY MEMBER"/>
    <property type="match status" value="1"/>
</dbReference>
<dbReference type="InterPro" id="IPR033762">
    <property type="entry name" value="MCM_OB"/>
</dbReference>
<feature type="compositionally biased region" description="Polar residues" evidence="17">
    <location>
        <begin position="1069"/>
        <end position="1085"/>
    </location>
</feature>
<proteinExistence type="inferred from homology"/>
<dbReference type="InParanoid" id="A0A6P9AA97"/>
<dbReference type="PANTHER" id="PTHR11630:SF48">
    <property type="entry name" value="DNA HELICASE MCM9"/>
    <property type="match status" value="1"/>
</dbReference>
<evidence type="ECO:0000256" key="8">
    <source>
        <dbReference type="ARBA" id="ARBA00022806"/>
    </source>
</evidence>
<evidence type="ECO:0000256" key="5">
    <source>
        <dbReference type="ARBA" id="ARBA00022741"/>
    </source>
</evidence>
<dbReference type="SMART" id="SM00350">
    <property type="entry name" value="MCM"/>
    <property type="match status" value="1"/>
</dbReference>
<evidence type="ECO:0000256" key="7">
    <source>
        <dbReference type="ARBA" id="ARBA00022801"/>
    </source>
</evidence>
<feature type="compositionally biased region" description="Basic and acidic residues" evidence="17">
    <location>
        <begin position="781"/>
        <end position="795"/>
    </location>
</feature>
<dbReference type="AlphaFoldDB" id="A0A6P9AA97"/>
<dbReference type="GO" id="GO:0017116">
    <property type="term" value="F:single-stranded DNA helicase activity"/>
    <property type="evidence" value="ECO:0007669"/>
    <property type="project" value="TreeGrafter"/>
</dbReference>
<dbReference type="InterPro" id="IPR027417">
    <property type="entry name" value="P-loop_NTPase"/>
</dbReference>
<sequence>MSLTDEEYKDRFKAYVMANHEVELKDIMSIEDDLQHYAVTVNFVTLFETSTELGDGILSRPTHLLPIFDSALYEAQKAILLKESSKGDFFLKSRIHARLTALPVCPELHRAIFPRNDDVGSFLRVSGTIVRITAAKMLEHQRDFICAKCKYSFTIKAEYEQYYCFSPITHCPNPEKCKGTIFNPNEKVDHKNYKDYQEIKIQEQVSKLHVGSMPRSMWVTLEDDLVDSCKPGDDVVVCGTVLRRWRPLSAGTRCDIDLVVQANHLQVCNDQRSSVLVTQEIRDEFENFWKSQLHDPLGARNRILASFCPQVYGLYLAKLAVCLVLTGGVQHCESSGSRIRGESHLLLVGDPGTGKSHLLRFAAKVCPRSVFTTGVGSTSAGLTVSAVREGGEWQLEAGALVLSDGGVCCIDEFNSIREKDRTSIHEAMEQQTISVAKAGMVCKLNTRCTILAATNPKGQYDPNQPMTVNVAIASPLLSRFDLVLVLLDSCNQDWDNMVSSFILEGRDPLSQSNIKKSKSQANTSISGGSLLSGLWTLEQLQAYFCTIKTLRPVLSYNANRILGSYYQAQRRADSRNAARTTVRMLESLVRLSQAHARLMFHQEVTVQDAVIAVSLVESSLHNDAIVSNLSALHTSFPLNPMEDYWKQMDGLLRKLNLLDILEEECNRCRQECFGSDNDQQIPEMADTDDNETEEETSPAKCNKVFTNREAASHMRSIDPASDSNLTRQPSSEGELPIAGGTSAISEKLSSVLSNIRHTRNHNLLRTVEQQSSVGIKRKRTSVKEKSAPDDTRDSSNAESPQASRKKAKTGSRDAAGEPPSVSTSPVTPSSKGRGKNKKTGNARTDVLDESNFDPSASASNNTTKESPSIRSKVESLKKLFTFSKDKNKIKKGETSPDQEKKDSRTGVPLNEKNSSIIDGNLEESEKCSSNDELPAATSTQNKINIADEEKIKCLESPSTVEKVQRNPLAPKVAISTLAFLKLQKFRSKTDSISSDSGHSSDGNPPHSKDTNIADNSPPRVDVSANPVPTTQTKNNTHDAFKAIKSLGKKLHSSQKMKVSTNCDNRDASQRIQPSQGSRCSSQVFSVTGDDFDDVDLEL</sequence>
<dbReference type="PROSITE" id="PS50051">
    <property type="entry name" value="MCM_2"/>
    <property type="match status" value="1"/>
</dbReference>
<dbReference type="SMART" id="SM00382">
    <property type="entry name" value="AAA"/>
    <property type="match status" value="1"/>
</dbReference>
<evidence type="ECO:0000256" key="3">
    <source>
        <dbReference type="ARBA" id="ARBA00012551"/>
    </source>
</evidence>
<feature type="compositionally biased region" description="Polar residues" evidence="17">
    <location>
        <begin position="763"/>
        <end position="773"/>
    </location>
</feature>
<dbReference type="GO" id="GO:0042555">
    <property type="term" value="C:MCM complex"/>
    <property type="evidence" value="ECO:0007669"/>
    <property type="project" value="TreeGrafter"/>
</dbReference>
<dbReference type="InterPro" id="IPR003593">
    <property type="entry name" value="AAA+_ATPase"/>
</dbReference>
<dbReference type="Proteomes" id="UP000515158">
    <property type="component" value="Unplaced"/>
</dbReference>
<evidence type="ECO:0000313" key="20">
    <source>
        <dbReference type="RefSeq" id="XP_034255008.1"/>
    </source>
</evidence>
<dbReference type="Gene3D" id="3.40.50.300">
    <property type="entry name" value="P-loop containing nucleotide triphosphate hydrolases"/>
    <property type="match status" value="1"/>
</dbReference>
<dbReference type="InterPro" id="IPR058768">
    <property type="entry name" value="MCM9_N"/>
</dbReference>
<feature type="region of interest" description="Disordered" evidence="17">
    <location>
        <begin position="762"/>
        <end position="942"/>
    </location>
</feature>
<dbReference type="InterPro" id="IPR018525">
    <property type="entry name" value="MCM_CS"/>
</dbReference>
<evidence type="ECO:0000256" key="2">
    <source>
        <dbReference type="ARBA" id="ARBA00008010"/>
    </source>
</evidence>
<feature type="compositionally biased region" description="Acidic residues" evidence="17">
    <location>
        <begin position="685"/>
        <end position="696"/>
    </location>
</feature>